<accession>A0AA37UT88</accession>
<evidence type="ECO:0000313" key="1">
    <source>
        <dbReference type="EMBL" id="GMA30785.1"/>
    </source>
</evidence>
<keyword evidence="2" id="KW-1185">Reference proteome</keyword>
<organism evidence="1 2">
    <name type="scientific">Litorihabitans aurantiacus</name>
    <dbReference type="NCBI Taxonomy" id="1930061"/>
    <lineage>
        <taxon>Bacteria</taxon>
        <taxon>Bacillati</taxon>
        <taxon>Actinomycetota</taxon>
        <taxon>Actinomycetes</taxon>
        <taxon>Micrococcales</taxon>
        <taxon>Beutenbergiaceae</taxon>
        <taxon>Litorihabitans</taxon>
    </lineage>
</organism>
<dbReference type="Proteomes" id="UP001157161">
    <property type="component" value="Unassembled WGS sequence"/>
</dbReference>
<proteinExistence type="predicted"/>
<evidence type="ECO:0000313" key="2">
    <source>
        <dbReference type="Proteomes" id="UP001157161"/>
    </source>
</evidence>
<dbReference type="EMBL" id="BSUM01000001">
    <property type="protein sequence ID" value="GMA30785.1"/>
    <property type="molecule type" value="Genomic_DNA"/>
</dbReference>
<gene>
    <name evidence="1" type="ORF">GCM10025875_07770</name>
</gene>
<dbReference type="AlphaFoldDB" id="A0AA37UT88"/>
<reference evidence="1" key="2">
    <citation type="submission" date="2023-02" db="EMBL/GenBank/DDBJ databases">
        <authorList>
            <person name="Sun Q."/>
            <person name="Mori K."/>
        </authorList>
    </citation>
    <scope>NUCLEOTIDE SEQUENCE</scope>
    <source>
        <strain evidence="1">NBRC 112290</strain>
    </source>
</reference>
<protein>
    <submittedName>
        <fullName evidence="1">Uncharacterized protein</fullName>
    </submittedName>
</protein>
<reference evidence="1" key="1">
    <citation type="journal article" date="2014" name="Int. J. Syst. Evol. Microbiol.">
        <title>Complete genome sequence of Corynebacterium casei LMG S-19264T (=DSM 44701T), isolated from a smear-ripened cheese.</title>
        <authorList>
            <consortium name="US DOE Joint Genome Institute (JGI-PGF)"/>
            <person name="Walter F."/>
            <person name="Albersmeier A."/>
            <person name="Kalinowski J."/>
            <person name="Ruckert C."/>
        </authorList>
    </citation>
    <scope>NUCLEOTIDE SEQUENCE</scope>
    <source>
        <strain evidence="1">NBRC 112290</strain>
    </source>
</reference>
<name>A0AA37UT88_9MICO</name>
<sequence length="199" mass="21036">MLGEGDELLDLARVVGDLPQSGGGVALLQPLQRLVRRGQLGAHARGLGTDVLDDRGGLADLRDGALELTRLLVQQVLGPVGQLRDACVALAQLLRGVRDVVGVELVQPERLAEVGADARDGGAQVRGRGLPELGDGEVQLVRRQAQALVRLDESAARALRELAVALALLLLVLLPARATPEERCHEGECRSGAWARARG</sequence>
<comment type="caution">
    <text evidence="1">The sequence shown here is derived from an EMBL/GenBank/DDBJ whole genome shotgun (WGS) entry which is preliminary data.</text>
</comment>